<keyword evidence="3" id="KW-1185">Reference proteome</keyword>
<dbReference type="PANTHER" id="PTHR36178">
    <property type="entry name" value="SLR0625 PROTEIN"/>
    <property type="match status" value="1"/>
</dbReference>
<dbReference type="Proteomes" id="UP001243846">
    <property type="component" value="Unassembled WGS sequence"/>
</dbReference>
<feature type="transmembrane region" description="Helical" evidence="1">
    <location>
        <begin position="41"/>
        <end position="64"/>
    </location>
</feature>
<name>A0ABT8D5T6_9RHOB</name>
<organism evidence="2 3">
    <name type="scientific">Paracoccus cavernae</name>
    <dbReference type="NCBI Taxonomy" id="1571207"/>
    <lineage>
        <taxon>Bacteria</taxon>
        <taxon>Pseudomonadati</taxon>
        <taxon>Pseudomonadota</taxon>
        <taxon>Alphaproteobacteria</taxon>
        <taxon>Rhodobacterales</taxon>
        <taxon>Paracoccaceae</taxon>
        <taxon>Paracoccus</taxon>
    </lineage>
</organism>
<evidence type="ECO:0000256" key="1">
    <source>
        <dbReference type="SAM" id="Phobius"/>
    </source>
</evidence>
<keyword evidence="1" id="KW-0472">Membrane</keyword>
<sequence length="81" mass="8790">MHPLVLDGYNTLIIAAIVLLVGRYLVRNVKFLNDFNIPEPVVGGLVAAILLTIAHAAFGFVISIHGDLQTAMMLMFFPPLA</sequence>
<feature type="transmembrane region" description="Helical" evidence="1">
    <location>
        <begin position="7"/>
        <end position="26"/>
    </location>
</feature>
<comment type="caution">
    <text evidence="2">The sequence shown here is derived from an EMBL/GenBank/DDBJ whole genome shotgun (WGS) entry which is preliminary data.</text>
</comment>
<reference evidence="3" key="1">
    <citation type="journal article" date="2019" name="Int. J. Syst. Evol. Microbiol.">
        <title>The Global Catalogue of Microorganisms (GCM) 10K type strain sequencing project: providing services to taxonomists for standard genome sequencing and annotation.</title>
        <authorList>
            <consortium name="The Broad Institute Genomics Platform"/>
            <consortium name="The Broad Institute Genome Sequencing Center for Infectious Disease"/>
            <person name="Wu L."/>
            <person name="Ma J."/>
        </authorList>
    </citation>
    <scope>NUCLEOTIDE SEQUENCE [LARGE SCALE GENOMIC DNA]</scope>
    <source>
        <strain evidence="3">CECT 8482</strain>
    </source>
</reference>
<proteinExistence type="predicted"/>
<dbReference type="EMBL" id="JAUFRC010000001">
    <property type="protein sequence ID" value="MDN3711192.1"/>
    <property type="molecule type" value="Genomic_DNA"/>
</dbReference>
<protein>
    <submittedName>
        <fullName evidence="2">Sodium/glutamate symporter</fullName>
    </submittedName>
</protein>
<evidence type="ECO:0000313" key="3">
    <source>
        <dbReference type="Proteomes" id="UP001243846"/>
    </source>
</evidence>
<accession>A0ABT8D5T6</accession>
<keyword evidence="1" id="KW-1133">Transmembrane helix</keyword>
<gene>
    <name evidence="2" type="ORF">QWZ10_03970</name>
</gene>
<evidence type="ECO:0000313" key="2">
    <source>
        <dbReference type="EMBL" id="MDN3711192.1"/>
    </source>
</evidence>
<keyword evidence="1" id="KW-0812">Transmembrane</keyword>
<dbReference type="InterPro" id="IPR004445">
    <property type="entry name" value="GltS"/>
</dbReference>
<dbReference type="Pfam" id="PF03616">
    <property type="entry name" value="Glt_symporter"/>
    <property type="match status" value="1"/>
</dbReference>
<dbReference type="PANTHER" id="PTHR36178:SF1">
    <property type="entry name" value="SODIUM_GLUTAMATE SYMPORTER"/>
    <property type="match status" value="1"/>
</dbReference>